<sequence>MWLLAQRTGRIATGRLRARGKTGPPSGLVTGFARPVPTLVIGELLPSAVRGPGD</sequence>
<dbReference type="Proteomes" id="UP001603013">
    <property type="component" value="Unassembled WGS sequence"/>
</dbReference>
<organism evidence="1 2">
    <name type="scientific">Streptomyces lateritius</name>
    <dbReference type="NCBI Taxonomy" id="67313"/>
    <lineage>
        <taxon>Bacteria</taxon>
        <taxon>Bacillati</taxon>
        <taxon>Actinomycetota</taxon>
        <taxon>Actinomycetes</taxon>
        <taxon>Kitasatosporales</taxon>
        <taxon>Streptomycetaceae</taxon>
        <taxon>Streptomyces</taxon>
    </lineage>
</organism>
<proteinExistence type="predicted"/>
<accession>A0ABW6YDH9</accession>
<dbReference type="EMBL" id="JBIBSM010000008">
    <property type="protein sequence ID" value="MFF8277857.1"/>
    <property type="molecule type" value="Genomic_DNA"/>
</dbReference>
<reference evidence="1 2" key="1">
    <citation type="submission" date="2024-10" db="EMBL/GenBank/DDBJ databases">
        <title>The Natural Products Discovery Center: Release of the First 8490 Sequenced Strains for Exploring Actinobacteria Biosynthetic Diversity.</title>
        <authorList>
            <person name="Kalkreuter E."/>
            <person name="Kautsar S.A."/>
            <person name="Yang D."/>
            <person name="Bader C.D."/>
            <person name="Teijaro C.N."/>
            <person name="Fluegel L."/>
            <person name="Davis C.M."/>
            <person name="Simpson J.R."/>
            <person name="Lauterbach L."/>
            <person name="Steele A.D."/>
            <person name="Gui C."/>
            <person name="Meng S."/>
            <person name="Li G."/>
            <person name="Viehrig K."/>
            <person name="Ye F."/>
            <person name="Su P."/>
            <person name="Kiefer A.F."/>
            <person name="Nichols A."/>
            <person name="Cepeda A.J."/>
            <person name="Yan W."/>
            <person name="Fan B."/>
            <person name="Jiang Y."/>
            <person name="Adhikari A."/>
            <person name="Zheng C.-J."/>
            <person name="Schuster L."/>
            <person name="Cowan T.M."/>
            <person name="Smanski M.J."/>
            <person name="Chevrette M.G."/>
            <person name="De Carvalho L.P.S."/>
            <person name="Shen B."/>
        </authorList>
    </citation>
    <scope>NUCLEOTIDE SEQUENCE [LARGE SCALE GENOMIC DNA]</scope>
    <source>
        <strain evidence="1 2">NPDC015755</strain>
    </source>
</reference>
<dbReference type="RefSeq" id="WP_391935075.1">
    <property type="nucleotide sequence ID" value="NZ_JBIBSM010000008.1"/>
</dbReference>
<protein>
    <submittedName>
        <fullName evidence="1">Uncharacterized protein</fullName>
    </submittedName>
</protein>
<comment type="caution">
    <text evidence="1">The sequence shown here is derived from an EMBL/GenBank/DDBJ whole genome shotgun (WGS) entry which is preliminary data.</text>
</comment>
<evidence type="ECO:0000313" key="2">
    <source>
        <dbReference type="Proteomes" id="UP001603013"/>
    </source>
</evidence>
<gene>
    <name evidence="1" type="ORF">ACF05T_17370</name>
</gene>
<evidence type="ECO:0000313" key="1">
    <source>
        <dbReference type="EMBL" id="MFF8277857.1"/>
    </source>
</evidence>
<name>A0ABW6YDH9_9ACTN</name>
<keyword evidence="2" id="KW-1185">Reference proteome</keyword>